<accession>A0A1X7V4W6</accession>
<protein>
    <submittedName>
        <fullName evidence="1">Uncharacterized protein</fullName>
    </submittedName>
</protein>
<organism evidence="1">
    <name type="scientific">Amphimedon queenslandica</name>
    <name type="common">Sponge</name>
    <dbReference type="NCBI Taxonomy" id="400682"/>
    <lineage>
        <taxon>Eukaryota</taxon>
        <taxon>Metazoa</taxon>
        <taxon>Porifera</taxon>
        <taxon>Demospongiae</taxon>
        <taxon>Heteroscleromorpha</taxon>
        <taxon>Haplosclerida</taxon>
        <taxon>Niphatidae</taxon>
        <taxon>Amphimedon</taxon>
    </lineage>
</organism>
<dbReference type="AlphaFoldDB" id="A0A1X7V4W6"/>
<proteinExistence type="predicted"/>
<evidence type="ECO:0000313" key="1">
    <source>
        <dbReference type="EnsemblMetazoa" id="Aqu2.1.35016_001"/>
    </source>
</evidence>
<sequence length="197" mass="22269">MGFLFSATEVCSYFGNATFPNIEITAQQIRLYLLQCIIEKLDIAVSDDDVKQVFHVHNALDMLCSTGYRKPMESFTLTDKDSLKSSLLNYHLLYKVKCETDLFIQELETAEIVTIIRTSPDVFKGLFMAPDITSVTADDMKEMFSIDTDLIGDLDQMALKQTWLFFVIFWINGTIDCSVCDVLEFVSGSSSGFDDKP</sequence>
<dbReference type="EnsemblMetazoa" id="Aqu2.1.35016_001">
    <property type="protein sequence ID" value="Aqu2.1.35016_001"/>
    <property type="gene ID" value="Aqu2.1.35016"/>
</dbReference>
<name>A0A1X7V4W6_AMPQE</name>
<dbReference type="OrthoDB" id="6776505at2759"/>
<reference evidence="1" key="1">
    <citation type="submission" date="2017-05" db="UniProtKB">
        <authorList>
            <consortium name="EnsemblMetazoa"/>
        </authorList>
    </citation>
    <scope>IDENTIFICATION</scope>
</reference>
<dbReference type="InParanoid" id="A0A1X7V4W6"/>